<dbReference type="InterPro" id="IPR044861">
    <property type="entry name" value="IPNS-like_FE2OG_OXY"/>
</dbReference>
<evidence type="ECO:0000259" key="3">
    <source>
        <dbReference type="PROSITE" id="PS51471"/>
    </source>
</evidence>
<dbReference type="OrthoDB" id="288590at2759"/>
<organism evidence="4 5">
    <name type="scientific">Phaeomoniella chlamydospora</name>
    <name type="common">Phaeoacremonium chlamydosporum</name>
    <dbReference type="NCBI Taxonomy" id="158046"/>
    <lineage>
        <taxon>Eukaryota</taxon>
        <taxon>Fungi</taxon>
        <taxon>Dikarya</taxon>
        <taxon>Ascomycota</taxon>
        <taxon>Pezizomycotina</taxon>
        <taxon>Eurotiomycetes</taxon>
        <taxon>Chaetothyriomycetidae</taxon>
        <taxon>Phaeomoniellales</taxon>
        <taxon>Phaeomoniellaceae</taxon>
        <taxon>Phaeomoniella</taxon>
    </lineage>
</organism>
<protein>
    <submittedName>
        <fullName evidence="4">Putative 2og-fe oxygenase</fullName>
    </submittedName>
</protein>
<dbReference type="InterPro" id="IPR050231">
    <property type="entry name" value="Iron_ascorbate_oxido_reductase"/>
</dbReference>
<evidence type="ECO:0000313" key="5">
    <source>
        <dbReference type="Proteomes" id="UP000053317"/>
    </source>
</evidence>
<sequence length="382" mass="41848">MPLADVPNGSAPVADASINLPIFDVSIETPEIGKALIAAAAKWGFLWIAGSPDPKTTSATANGASDARHYEFDDKTVDDVFALSKKFFLEASPEEKQACSIKHNRGYVGMHVENLDPSKHSRGDFKQAFNLAEPQEGKWWQPMPSVFSAEEEFLIDFHKRCRSMSERILRLMAMGLEISDTDWLVSRHKAGSQSTRFLYYPSLPKDSDYNAAADIRAGAHSDYGTITLLFQRPGQPGLELLTPDGSWASVPIFPPNYHSSTFPPIVVNIGDLLSYWTNGLLRSTIHRVILTNETEGSKLGEDRFSLAVFIGPRDETELVPMPSRLVAERAAEFAAGEGKTIGHGGGVSKVEKMTTMTAGEHLSNRLQATYGAVYQPEVKSSA</sequence>
<feature type="domain" description="Fe2OG dioxygenase" evidence="3">
    <location>
        <begin position="191"/>
        <end position="312"/>
    </location>
</feature>
<dbReference type="SUPFAM" id="SSF51197">
    <property type="entry name" value="Clavaminate synthase-like"/>
    <property type="match status" value="1"/>
</dbReference>
<comment type="similarity">
    <text evidence="1 2">Belongs to the iron/ascorbate-dependent oxidoreductase family.</text>
</comment>
<keyword evidence="2" id="KW-0408">Iron</keyword>
<dbReference type="AlphaFoldDB" id="A0A0G2EZB7"/>
<comment type="caution">
    <text evidence="4">The sequence shown here is derived from an EMBL/GenBank/DDBJ whole genome shotgun (WGS) entry which is preliminary data.</text>
</comment>
<dbReference type="Proteomes" id="UP000053317">
    <property type="component" value="Unassembled WGS sequence"/>
</dbReference>
<accession>A0A0G2EZB7</accession>
<dbReference type="InterPro" id="IPR005123">
    <property type="entry name" value="Oxoglu/Fe-dep_dioxygenase_dom"/>
</dbReference>
<dbReference type="GO" id="GO:0046872">
    <property type="term" value="F:metal ion binding"/>
    <property type="evidence" value="ECO:0007669"/>
    <property type="project" value="UniProtKB-KW"/>
</dbReference>
<keyword evidence="5" id="KW-1185">Reference proteome</keyword>
<dbReference type="GO" id="GO:0016491">
    <property type="term" value="F:oxidoreductase activity"/>
    <property type="evidence" value="ECO:0007669"/>
    <property type="project" value="UniProtKB-KW"/>
</dbReference>
<dbReference type="PANTHER" id="PTHR47990">
    <property type="entry name" value="2-OXOGLUTARATE (2OG) AND FE(II)-DEPENDENT OXYGENASE SUPERFAMILY PROTEIN-RELATED"/>
    <property type="match status" value="1"/>
</dbReference>
<dbReference type="Gene3D" id="2.60.120.330">
    <property type="entry name" value="B-lactam Antibiotic, Isopenicillin N Synthase, Chain"/>
    <property type="match status" value="1"/>
</dbReference>
<keyword evidence="2" id="KW-0479">Metal-binding</keyword>
<reference evidence="4 5" key="1">
    <citation type="submission" date="2015-05" db="EMBL/GenBank/DDBJ databases">
        <title>Distinctive expansion of gene families associated with plant cell wall degradation and secondary metabolism in the genomes of grapevine trunk pathogens.</title>
        <authorList>
            <person name="Lawrence D.P."/>
            <person name="Travadon R."/>
            <person name="Rolshausen P.E."/>
            <person name="Baumgartner K."/>
        </authorList>
    </citation>
    <scope>NUCLEOTIDE SEQUENCE [LARGE SCALE GENOMIC DNA]</scope>
    <source>
        <strain evidence="4">UCRPC4</strain>
    </source>
</reference>
<dbReference type="InterPro" id="IPR026992">
    <property type="entry name" value="DIOX_N"/>
</dbReference>
<dbReference type="EMBL" id="LCWF01000019">
    <property type="protein sequence ID" value="KKY27927.1"/>
    <property type="molecule type" value="Genomic_DNA"/>
</dbReference>
<gene>
    <name evidence="4" type="ORF">UCRPC4_g00771</name>
</gene>
<name>A0A0G2EZB7_PHACM</name>
<evidence type="ECO:0000256" key="2">
    <source>
        <dbReference type="RuleBase" id="RU003682"/>
    </source>
</evidence>
<dbReference type="PROSITE" id="PS51471">
    <property type="entry name" value="FE2OG_OXY"/>
    <property type="match status" value="1"/>
</dbReference>
<evidence type="ECO:0000256" key="1">
    <source>
        <dbReference type="ARBA" id="ARBA00008056"/>
    </source>
</evidence>
<dbReference type="GO" id="GO:0044283">
    <property type="term" value="P:small molecule biosynthetic process"/>
    <property type="evidence" value="ECO:0007669"/>
    <property type="project" value="UniProtKB-ARBA"/>
</dbReference>
<reference evidence="4 5" key="2">
    <citation type="submission" date="2015-05" db="EMBL/GenBank/DDBJ databases">
        <authorList>
            <person name="Morales-Cruz A."/>
            <person name="Amrine K.C."/>
            <person name="Cantu D."/>
        </authorList>
    </citation>
    <scope>NUCLEOTIDE SEQUENCE [LARGE SCALE GENOMIC DNA]</scope>
    <source>
        <strain evidence="4">UCRPC4</strain>
    </source>
</reference>
<evidence type="ECO:0000313" key="4">
    <source>
        <dbReference type="EMBL" id="KKY27927.1"/>
    </source>
</evidence>
<dbReference type="InterPro" id="IPR027443">
    <property type="entry name" value="IPNS-like_sf"/>
</dbReference>
<proteinExistence type="inferred from homology"/>
<dbReference type="Pfam" id="PF03171">
    <property type="entry name" value="2OG-FeII_Oxy"/>
    <property type="match status" value="1"/>
</dbReference>
<keyword evidence="2" id="KW-0560">Oxidoreductase</keyword>
<dbReference type="Pfam" id="PF14226">
    <property type="entry name" value="DIOX_N"/>
    <property type="match status" value="1"/>
</dbReference>